<dbReference type="InterPro" id="IPR040692">
    <property type="entry name" value="UGGT_TRXL_3"/>
</dbReference>
<dbReference type="InterPro" id="IPR009448">
    <property type="entry name" value="UDP-g_GGtrans"/>
</dbReference>
<evidence type="ECO:0000259" key="4">
    <source>
        <dbReference type="Pfam" id="PF18402"/>
    </source>
</evidence>
<dbReference type="GO" id="GO:0003980">
    <property type="term" value="F:UDP-glucose:glycoprotein glucosyltransferase activity"/>
    <property type="evidence" value="ECO:0007669"/>
    <property type="project" value="InterPro"/>
</dbReference>
<dbReference type="GO" id="GO:0005783">
    <property type="term" value="C:endoplasmic reticulum"/>
    <property type="evidence" value="ECO:0007669"/>
    <property type="project" value="TreeGrafter"/>
</dbReference>
<organism evidence="5 6">
    <name type="scientific">Sinocyclocheilus rhinocerous</name>
    <dbReference type="NCBI Taxonomy" id="307959"/>
    <lineage>
        <taxon>Eukaryota</taxon>
        <taxon>Metazoa</taxon>
        <taxon>Chordata</taxon>
        <taxon>Craniata</taxon>
        <taxon>Vertebrata</taxon>
        <taxon>Euteleostomi</taxon>
        <taxon>Actinopterygii</taxon>
        <taxon>Neopterygii</taxon>
        <taxon>Teleostei</taxon>
        <taxon>Ostariophysi</taxon>
        <taxon>Cypriniformes</taxon>
        <taxon>Cyprinidae</taxon>
        <taxon>Cyprininae</taxon>
        <taxon>Sinocyclocheilus</taxon>
    </lineage>
</organism>
<reference evidence="5" key="2">
    <citation type="submission" date="2025-09" db="UniProtKB">
        <authorList>
            <consortium name="Ensembl"/>
        </authorList>
    </citation>
    <scope>IDENTIFICATION</scope>
</reference>
<gene>
    <name evidence="5" type="primary">LOC107733619</name>
</gene>
<dbReference type="GO" id="GO:0036503">
    <property type="term" value="P:ERAD pathway"/>
    <property type="evidence" value="ECO:0007669"/>
    <property type="project" value="TreeGrafter"/>
</dbReference>
<evidence type="ECO:0000256" key="1">
    <source>
        <dbReference type="SAM" id="SignalP"/>
    </source>
</evidence>
<protein>
    <submittedName>
        <fullName evidence="5">UDP-glucose:glycoprotein glucosyltransferase 2-like</fullName>
    </submittedName>
</protein>
<proteinExistence type="predicted"/>
<dbReference type="InterPro" id="IPR040693">
    <property type="entry name" value="UGGT_TRXL_1"/>
</dbReference>
<dbReference type="Proteomes" id="UP000472270">
    <property type="component" value="Unassembled WGS sequence"/>
</dbReference>
<dbReference type="Ensembl" id="ENSSRHT00000034170.1">
    <property type="protein sequence ID" value="ENSSRHP00000033211.1"/>
    <property type="gene ID" value="ENSSRHG00000017067.1"/>
</dbReference>
<accession>A0A673HYV4</accession>
<evidence type="ECO:0000313" key="6">
    <source>
        <dbReference type="Proteomes" id="UP000472270"/>
    </source>
</evidence>
<evidence type="ECO:0000259" key="3">
    <source>
        <dbReference type="Pfam" id="PF18401"/>
    </source>
</evidence>
<feature type="domain" description="UGGT thioredoxin-like" evidence="4">
    <location>
        <begin position="326"/>
        <end position="403"/>
    </location>
</feature>
<keyword evidence="6" id="KW-1185">Reference proteome</keyword>
<dbReference type="PANTHER" id="PTHR11226">
    <property type="entry name" value="UDP-GLUCOSE GLYCOPROTEIN:GLUCOSYLTRANSFERASE"/>
    <property type="match status" value="1"/>
</dbReference>
<evidence type="ECO:0000259" key="2">
    <source>
        <dbReference type="Pfam" id="PF18400"/>
    </source>
</evidence>
<feature type="domain" description="UGGT thioredoxin-like" evidence="3">
    <location>
        <begin position="144"/>
        <end position="313"/>
    </location>
</feature>
<feature type="domain" description="UGGT thioredoxin-like" evidence="2">
    <location>
        <begin position="20"/>
        <end position="84"/>
    </location>
</feature>
<dbReference type="AlphaFoldDB" id="A0A673HYV4"/>
<feature type="chain" id="PRO_5025390986" evidence="1">
    <location>
        <begin position="22"/>
        <end position="435"/>
    </location>
</feature>
<reference evidence="5" key="1">
    <citation type="submission" date="2025-08" db="UniProtKB">
        <authorList>
            <consortium name="Ensembl"/>
        </authorList>
    </citation>
    <scope>IDENTIFICATION</scope>
</reference>
<dbReference type="GO" id="GO:0051082">
    <property type="term" value="F:unfolded protein binding"/>
    <property type="evidence" value="ECO:0007669"/>
    <property type="project" value="TreeGrafter"/>
</dbReference>
<dbReference type="PANTHER" id="PTHR11226:SF1">
    <property type="entry name" value="UDP-GLUCOSE:GLYCOPROTEIN GLUCOSYLTRANSFERASE 2"/>
    <property type="match status" value="1"/>
</dbReference>
<dbReference type="Pfam" id="PF18402">
    <property type="entry name" value="Thioredoxin_14"/>
    <property type="match status" value="1"/>
</dbReference>
<feature type="signal peptide" evidence="1">
    <location>
        <begin position="1"/>
        <end position="21"/>
    </location>
</feature>
<keyword evidence="1" id="KW-0732">Signal</keyword>
<dbReference type="InterPro" id="IPR040694">
    <property type="entry name" value="UGGT_TRXL_2"/>
</dbReference>
<name>A0A673HYV4_9TELE</name>
<dbReference type="Pfam" id="PF18400">
    <property type="entry name" value="Thioredoxin_12"/>
    <property type="match status" value="1"/>
</dbReference>
<sequence length="435" mass="50089">MGCVKIKWFLITFLLCVLCRPRPYLYKSDHQYPGVNGTDLPVAVLYAEIGTKEFNTFHKVLSERAQEGKLVYVLRHFVFEPKNEKMLLSGYGVELAIKSTEYKAVDDTQDENDEVQGFLFGKLKKSHPELQEELGELRKHLLESTNDMTPLKVWELQDLSFQAASRIMTVPKFDSLKLMQDLSQNFPSRARSLTRVAVNQDMRKEIEDTQKRLSESMGIQPGDASLFINGIHVDLDIHNPFRYDPSARSSYQMVIGTTNVPQHVLCMLNSFCKFVHSRLLCSILDILRSEAKILEGLHNLGIRGSSVSKFLHLPSSTTVEDSYALDIRHSSIMWANDIEKDSMYRHWPSSVQELLRATFPGVIRQIRRNFYNLVLFLDPIQEESIELVKLAELFYKHNIPLRFVHSTIAFHSFYLNLSIFSVIYMTCTEICDSDC</sequence>
<evidence type="ECO:0000313" key="5">
    <source>
        <dbReference type="Ensembl" id="ENSSRHP00000033211.1"/>
    </source>
</evidence>
<dbReference type="Pfam" id="PF18401">
    <property type="entry name" value="Thioredoxin_13"/>
    <property type="match status" value="1"/>
</dbReference>
<dbReference type="GO" id="GO:0018279">
    <property type="term" value="P:protein N-linked glycosylation via asparagine"/>
    <property type="evidence" value="ECO:0007669"/>
    <property type="project" value="TreeGrafter"/>
</dbReference>